<dbReference type="Proteomes" id="UP000282433">
    <property type="component" value="Chromosome"/>
</dbReference>
<protein>
    <submittedName>
        <fullName evidence="1">Uncharacterized protein</fullName>
    </submittedName>
</protein>
<dbReference type="AlphaFoldDB" id="A0A3S4KD07"/>
<reference evidence="1 2" key="1">
    <citation type="submission" date="2018-12" db="EMBL/GenBank/DDBJ databases">
        <authorList>
            <consortium name="Pathogen Informatics"/>
        </authorList>
    </citation>
    <scope>NUCLEOTIDE SEQUENCE [LARGE SCALE GENOMIC DNA]</scope>
    <source>
        <strain evidence="1 2">NCTC13635</strain>
    </source>
</reference>
<accession>A0A3S4KD07</accession>
<dbReference type="EMBL" id="LR134162">
    <property type="protein sequence ID" value="VEB00143.1"/>
    <property type="molecule type" value="Genomic_DNA"/>
</dbReference>
<evidence type="ECO:0000313" key="1">
    <source>
        <dbReference type="EMBL" id="VEB00143.1"/>
    </source>
</evidence>
<sequence>MWHFVARQSLFKENKLWGSRIIVPGYFGDKGLGFDPLVRRGLKYLNFYGEADKTGRNLAPDGVAATVLGSPVVQENGVQFTPAGTLLDTGILQPLDFTFFTIFNCPTLSQILLLSNFNGPRQSGSGTTQGVVLRTQPGSTNMTLNFAVNTINGGVSTQRTVALGGLLTNTNYLLCARFKSGQKMDFKILNKALSAEKTTDMGDPADLGAKLRIGGSYQSDLTNAGIHRMSALHNVALTDDEITKAATQWTAWAKAVGLTI</sequence>
<gene>
    <name evidence="1" type="ORF">NCTC13635_01078</name>
</gene>
<proteinExistence type="predicted"/>
<organism evidence="1 2">
    <name type="scientific">Klebsiella pneumoniae</name>
    <dbReference type="NCBI Taxonomy" id="573"/>
    <lineage>
        <taxon>Bacteria</taxon>
        <taxon>Pseudomonadati</taxon>
        <taxon>Pseudomonadota</taxon>
        <taxon>Gammaproteobacteria</taxon>
        <taxon>Enterobacterales</taxon>
        <taxon>Enterobacteriaceae</taxon>
        <taxon>Klebsiella/Raoultella group</taxon>
        <taxon>Klebsiella</taxon>
        <taxon>Klebsiella pneumoniae complex</taxon>
    </lineage>
</organism>
<name>A0A3S4KD07_KLEPN</name>
<evidence type="ECO:0000313" key="2">
    <source>
        <dbReference type="Proteomes" id="UP000282433"/>
    </source>
</evidence>